<comment type="caution">
    <text evidence="1">The sequence shown here is derived from an EMBL/GenBank/DDBJ whole genome shotgun (WGS) entry which is preliminary data.</text>
</comment>
<dbReference type="AlphaFoldDB" id="Q7RP95"/>
<gene>
    <name evidence="1" type="ORF">PY01564</name>
</gene>
<evidence type="ECO:0000313" key="1">
    <source>
        <dbReference type="EMBL" id="EAA20908.1"/>
    </source>
</evidence>
<keyword evidence="2" id="KW-1185">Reference proteome</keyword>
<evidence type="ECO:0000313" key="2">
    <source>
        <dbReference type="Proteomes" id="UP000008553"/>
    </source>
</evidence>
<accession>Q7RP95</accession>
<dbReference type="EMBL" id="AABL01000416">
    <property type="protein sequence ID" value="EAA20908.1"/>
    <property type="molecule type" value="Genomic_DNA"/>
</dbReference>
<name>Q7RP95_PLAYO</name>
<reference evidence="1 2" key="1">
    <citation type="journal article" date="2002" name="Nature">
        <title>Genome sequence and comparative analysis of the model rodent malaria parasite Plasmodium yoelii yoelii.</title>
        <authorList>
            <person name="Carlton J.M."/>
            <person name="Angiuoli S.V."/>
            <person name="Suh B.B."/>
            <person name="Kooij T.W."/>
            <person name="Pertea M."/>
            <person name="Silva J.C."/>
            <person name="Ermolaeva M.D."/>
            <person name="Allen J.E."/>
            <person name="Selengut J.D."/>
            <person name="Koo H.L."/>
            <person name="Peterson J.D."/>
            <person name="Pop M."/>
            <person name="Kosack D.S."/>
            <person name="Shumway M.F."/>
            <person name="Bidwell S.L."/>
            <person name="Shallom S.J."/>
            <person name="van Aken S.E."/>
            <person name="Riedmuller S.B."/>
            <person name="Feldblyum T.V."/>
            <person name="Cho J.K."/>
            <person name="Quackenbush J."/>
            <person name="Sedegah M."/>
            <person name="Shoaibi A."/>
            <person name="Cummings L.M."/>
            <person name="Florens L."/>
            <person name="Yates J.R."/>
            <person name="Raine J.D."/>
            <person name="Sinden R.E."/>
            <person name="Harris M.A."/>
            <person name="Cunningham D.A."/>
            <person name="Preiser P.R."/>
            <person name="Bergman L.W."/>
            <person name="Vaidya A.B."/>
            <person name="van Lin L.H."/>
            <person name="Janse C.J."/>
            <person name="Waters A.P."/>
            <person name="Smith H.O."/>
            <person name="White O.R."/>
            <person name="Salzberg S.L."/>
            <person name="Venter J.C."/>
            <person name="Fraser C.M."/>
            <person name="Hoffman S.L."/>
            <person name="Gardner M.J."/>
            <person name="Carucci D.J."/>
        </authorList>
    </citation>
    <scope>NUCLEOTIDE SEQUENCE [LARGE SCALE GENOMIC DNA]</scope>
    <source>
        <strain evidence="1 2">17XNL</strain>
    </source>
</reference>
<organism evidence="1 2">
    <name type="scientific">Plasmodium yoelii yoelii</name>
    <dbReference type="NCBI Taxonomy" id="73239"/>
    <lineage>
        <taxon>Eukaryota</taxon>
        <taxon>Sar</taxon>
        <taxon>Alveolata</taxon>
        <taxon>Apicomplexa</taxon>
        <taxon>Aconoidasida</taxon>
        <taxon>Haemosporida</taxon>
        <taxon>Plasmodiidae</taxon>
        <taxon>Plasmodium</taxon>
        <taxon>Plasmodium (Vinckeia)</taxon>
    </lineage>
</organism>
<protein>
    <submittedName>
        <fullName evidence="1">Uncharacterized protein</fullName>
    </submittedName>
</protein>
<dbReference type="Proteomes" id="UP000008553">
    <property type="component" value="Unassembled WGS sequence"/>
</dbReference>
<dbReference type="InParanoid" id="Q7RP95"/>
<sequence>MTSNIWKVNSFLNMANLTIYIWSSKYEKIIFRYFFDYEDIIIFKKCRIINKK</sequence>
<proteinExistence type="predicted"/>
<dbReference type="PaxDb" id="73239-Q7RP95"/>